<dbReference type="PROSITE" id="PS50045">
    <property type="entry name" value="SIGMA54_INTERACT_4"/>
    <property type="match status" value="1"/>
</dbReference>
<evidence type="ECO:0000313" key="10">
    <source>
        <dbReference type="Proteomes" id="UP000095008"/>
    </source>
</evidence>
<dbReference type="EMBL" id="LWRY01000192">
    <property type="protein sequence ID" value="OCX69790.1"/>
    <property type="molecule type" value="Genomic_DNA"/>
</dbReference>
<dbReference type="EMBL" id="LWSA01000031">
    <property type="protein sequence ID" value="OCX76014.1"/>
    <property type="molecule type" value="Genomic_DNA"/>
</dbReference>
<evidence type="ECO:0000256" key="4">
    <source>
        <dbReference type="ARBA" id="ARBA00023125"/>
    </source>
</evidence>
<accession>A0A1C2I1G0</accession>
<evidence type="ECO:0000313" key="9">
    <source>
        <dbReference type="Proteomes" id="UP000094893"/>
    </source>
</evidence>
<dbReference type="InterPro" id="IPR002078">
    <property type="entry name" value="Sigma_54_int"/>
</dbReference>
<dbReference type="PROSITE" id="PS00676">
    <property type="entry name" value="SIGMA54_INTERACT_2"/>
    <property type="match status" value="1"/>
</dbReference>
<dbReference type="InterPro" id="IPR027417">
    <property type="entry name" value="P-loop_NTPase"/>
</dbReference>
<dbReference type="Gene3D" id="1.10.10.60">
    <property type="entry name" value="Homeodomain-like"/>
    <property type="match status" value="1"/>
</dbReference>
<evidence type="ECO:0000259" key="6">
    <source>
        <dbReference type="PROSITE" id="PS50045"/>
    </source>
</evidence>
<dbReference type="FunFam" id="3.40.50.300:FF:000006">
    <property type="entry name" value="DNA-binding transcriptional regulator NtrC"/>
    <property type="match status" value="1"/>
</dbReference>
<dbReference type="InterPro" id="IPR002197">
    <property type="entry name" value="HTH_Fis"/>
</dbReference>
<dbReference type="AlphaFoldDB" id="A0A1C2I1G0"/>
<keyword evidence="3" id="KW-0805">Transcription regulation</keyword>
<dbReference type="Pfam" id="PF25601">
    <property type="entry name" value="AAA_lid_14"/>
    <property type="match status" value="1"/>
</dbReference>
<dbReference type="InterPro" id="IPR025662">
    <property type="entry name" value="Sigma_54_int_dom_ATP-bd_1"/>
</dbReference>
<keyword evidence="4" id="KW-0238">DNA-binding</keyword>
<dbReference type="GO" id="GO:0006355">
    <property type="term" value="P:regulation of DNA-templated transcription"/>
    <property type="evidence" value="ECO:0007669"/>
    <property type="project" value="InterPro"/>
</dbReference>
<name>A0A1C2I1G0_ACITH</name>
<keyword evidence="2" id="KW-0067">ATP-binding</keyword>
<dbReference type="InterPro" id="IPR009057">
    <property type="entry name" value="Homeodomain-like_sf"/>
</dbReference>
<evidence type="ECO:0000313" key="7">
    <source>
        <dbReference type="EMBL" id="OCX69790.1"/>
    </source>
</evidence>
<dbReference type="GO" id="GO:0005524">
    <property type="term" value="F:ATP binding"/>
    <property type="evidence" value="ECO:0007669"/>
    <property type="project" value="UniProtKB-KW"/>
</dbReference>
<keyword evidence="5" id="KW-0804">Transcription</keyword>
<dbReference type="Pfam" id="PF02954">
    <property type="entry name" value="HTH_8"/>
    <property type="match status" value="1"/>
</dbReference>
<dbReference type="Pfam" id="PF00158">
    <property type="entry name" value="Sigma54_activat"/>
    <property type="match status" value="1"/>
</dbReference>
<dbReference type="Proteomes" id="UP000094893">
    <property type="component" value="Unassembled WGS sequence"/>
</dbReference>
<dbReference type="InterPro" id="IPR058031">
    <property type="entry name" value="AAA_lid_NorR"/>
</dbReference>
<dbReference type="PRINTS" id="PR01590">
    <property type="entry name" value="HTHFIS"/>
</dbReference>
<dbReference type="SUPFAM" id="SSF52540">
    <property type="entry name" value="P-loop containing nucleoside triphosphate hydrolases"/>
    <property type="match status" value="1"/>
</dbReference>
<dbReference type="InterPro" id="IPR025943">
    <property type="entry name" value="Sigma_54_int_dom_ATP-bd_2"/>
</dbReference>
<feature type="domain" description="Sigma-54 factor interaction" evidence="6">
    <location>
        <begin position="25"/>
        <end position="253"/>
    </location>
</feature>
<dbReference type="Gene3D" id="1.10.8.60">
    <property type="match status" value="1"/>
</dbReference>
<dbReference type="CDD" id="cd00009">
    <property type="entry name" value="AAA"/>
    <property type="match status" value="1"/>
</dbReference>
<dbReference type="PANTHER" id="PTHR32071:SF117">
    <property type="entry name" value="PTS-DEPENDENT DIHYDROXYACETONE KINASE OPERON REGULATORY PROTEIN-RELATED"/>
    <property type="match status" value="1"/>
</dbReference>
<keyword evidence="10" id="KW-1185">Reference proteome</keyword>
<dbReference type="PROSITE" id="PS00688">
    <property type="entry name" value="SIGMA54_INTERACT_3"/>
    <property type="match status" value="1"/>
</dbReference>
<dbReference type="Gene3D" id="3.40.50.300">
    <property type="entry name" value="P-loop containing nucleotide triphosphate hydrolases"/>
    <property type="match status" value="1"/>
</dbReference>
<proteinExistence type="predicted"/>
<sequence>MYTEVSTENGSTLERRSLSRESCGLVGNSVPIQRMTAMLAKVAKTDSTVLILGESGTGKEVIARCLHQHSLRSQGPFVAVNCGAIPEELMESELFGHEKGAFTGALAARKGRFELAEGGTLFLDEIAEMSPQMQVKLLRVLQEKQFERVGGARVMESHVRILAATHRNLEERIQEGSFREDLYYRLNVFPVHVPPLRDRPGDIHLLFAYFMDKLITEGHLAVKLEGDSLRAMDAYHWPGNVRELRNLAERLVILHGGETLSCADLPARMRSVENLELQDERQSLAAVWAEPSVRLPEPPFDLKLHLEEIEKEFLLQALAKCDQVVARAAERLGLRRTTMVEKLKKYGLSTIRDMDH</sequence>
<dbReference type="GeneID" id="60695603"/>
<protein>
    <recommendedName>
        <fullName evidence="6">Sigma-54 factor interaction domain-containing protein</fullName>
    </recommendedName>
</protein>
<reference evidence="7 9" key="1">
    <citation type="journal article" date="2016" name="Int. J. Mol. Sci.">
        <title>Comparative genomics of the extreme acidophile Acidithiobacillus thiooxidans reveals intraspecific divergence and niche adaptation.</title>
        <authorList>
            <person name="Zhang X."/>
            <person name="Feng X."/>
            <person name="Tao J."/>
            <person name="Ma L."/>
            <person name="Xiao Y."/>
            <person name="Liang Y."/>
            <person name="Liu X."/>
            <person name="Yin H."/>
        </authorList>
    </citation>
    <scope>NUCLEOTIDE SEQUENCE [LARGE SCALE GENOMIC DNA]</scope>
    <source>
        <strain evidence="8 9">A02</strain>
        <strain evidence="7">DXS-W</strain>
    </source>
</reference>
<dbReference type="eggNOG" id="COG2204">
    <property type="taxonomic scope" value="Bacteria"/>
</dbReference>
<evidence type="ECO:0000256" key="5">
    <source>
        <dbReference type="ARBA" id="ARBA00023163"/>
    </source>
</evidence>
<comment type="caution">
    <text evidence="7">The sequence shown here is derived from an EMBL/GenBank/DDBJ whole genome shotgun (WGS) entry which is preliminary data.</text>
</comment>
<gene>
    <name evidence="7" type="ORF">A6M23_14955</name>
    <name evidence="8" type="ORF">A6P07_03805</name>
</gene>
<evidence type="ECO:0000256" key="3">
    <source>
        <dbReference type="ARBA" id="ARBA00023015"/>
    </source>
</evidence>
<dbReference type="InterPro" id="IPR003593">
    <property type="entry name" value="AAA+_ATPase"/>
</dbReference>
<dbReference type="RefSeq" id="WP_024892696.1">
    <property type="nucleotide sequence ID" value="NZ_DAIAWO010000137.1"/>
</dbReference>
<dbReference type="Proteomes" id="UP000095008">
    <property type="component" value="Unassembled WGS sequence"/>
</dbReference>
<dbReference type="SUPFAM" id="SSF46689">
    <property type="entry name" value="Homeodomain-like"/>
    <property type="match status" value="1"/>
</dbReference>
<evidence type="ECO:0000256" key="2">
    <source>
        <dbReference type="ARBA" id="ARBA00022840"/>
    </source>
</evidence>
<evidence type="ECO:0000313" key="8">
    <source>
        <dbReference type="EMBL" id="OCX76014.1"/>
    </source>
</evidence>
<organism evidence="7 10">
    <name type="scientific">Acidithiobacillus thiooxidans</name>
    <name type="common">Thiobacillus thiooxidans</name>
    <dbReference type="NCBI Taxonomy" id="930"/>
    <lineage>
        <taxon>Bacteria</taxon>
        <taxon>Pseudomonadati</taxon>
        <taxon>Pseudomonadota</taxon>
        <taxon>Acidithiobacillia</taxon>
        <taxon>Acidithiobacillales</taxon>
        <taxon>Acidithiobacillaceae</taxon>
        <taxon>Acidithiobacillus</taxon>
    </lineage>
</organism>
<dbReference type="OrthoDB" id="9761705at2"/>
<dbReference type="GO" id="GO:0043565">
    <property type="term" value="F:sequence-specific DNA binding"/>
    <property type="evidence" value="ECO:0007669"/>
    <property type="project" value="InterPro"/>
</dbReference>
<evidence type="ECO:0000256" key="1">
    <source>
        <dbReference type="ARBA" id="ARBA00022741"/>
    </source>
</evidence>
<dbReference type="InterPro" id="IPR025944">
    <property type="entry name" value="Sigma_54_int_dom_CS"/>
</dbReference>
<dbReference type="STRING" id="930.GCA_002079865_03296"/>
<dbReference type="PROSITE" id="PS00675">
    <property type="entry name" value="SIGMA54_INTERACT_1"/>
    <property type="match status" value="1"/>
</dbReference>
<keyword evidence="1" id="KW-0547">Nucleotide-binding</keyword>
<dbReference type="SMART" id="SM00382">
    <property type="entry name" value="AAA"/>
    <property type="match status" value="1"/>
</dbReference>
<dbReference type="PANTHER" id="PTHR32071">
    <property type="entry name" value="TRANSCRIPTIONAL REGULATORY PROTEIN"/>
    <property type="match status" value="1"/>
</dbReference>